<name>A0ABN3HEU5_9ACTN</name>
<organism evidence="1 2">
    <name type="scientific">Gordonia cholesterolivorans</name>
    <dbReference type="NCBI Taxonomy" id="559625"/>
    <lineage>
        <taxon>Bacteria</taxon>
        <taxon>Bacillati</taxon>
        <taxon>Actinomycetota</taxon>
        <taxon>Actinomycetes</taxon>
        <taxon>Mycobacteriales</taxon>
        <taxon>Gordoniaceae</taxon>
        <taxon>Gordonia</taxon>
    </lineage>
</organism>
<evidence type="ECO:0000313" key="2">
    <source>
        <dbReference type="Proteomes" id="UP001501170"/>
    </source>
</evidence>
<proteinExistence type="predicted"/>
<reference evidence="1 2" key="1">
    <citation type="journal article" date="2019" name="Int. J. Syst. Evol. Microbiol.">
        <title>The Global Catalogue of Microorganisms (GCM) 10K type strain sequencing project: providing services to taxonomists for standard genome sequencing and annotation.</title>
        <authorList>
            <consortium name="The Broad Institute Genomics Platform"/>
            <consortium name="The Broad Institute Genome Sequencing Center for Infectious Disease"/>
            <person name="Wu L."/>
            <person name="Ma J."/>
        </authorList>
    </citation>
    <scope>NUCLEOTIDE SEQUENCE [LARGE SCALE GENOMIC DNA]</scope>
    <source>
        <strain evidence="1 2">JCM 16227</strain>
    </source>
</reference>
<keyword evidence="2" id="KW-1185">Reference proteome</keyword>
<protein>
    <recommendedName>
        <fullName evidence="3">Secreted protein</fullName>
    </recommendedName>
</protein>
<evidence type="ECO:0000313" key="1">
    <source>
        <dbReference type="EMBL" id="GAA2378143.1"/>
    </source>
</evidence>
<sequence>MAILALGFRQSIRWYTLLVPNSPQMVITYTTTATTAGALRCIAVPTISTTPTAAATKAAYVWMTPRSTGLTPAAGSAGLVGVEESVMKPTVP</sequence>
<dbReference type="Proteomes" id="UP001501170">
    <property type="component" value="Unassembled WGS sequence"/>
</dbReference>
<dbReference type="EMBL" id="BAAARB010000007">
    <property type="protein sequence ID" value="GAA2378143.1"/>
    <property type="molecule type" value="Genomic_DNA"/>
</dbReference>
<accession>A0ABN3HEU5</accession>
<evidence type="ECO:0008006" key="3">
    <source>
        <dbReference type="Google" id="ProtNLM"/>
    </source>
</evidence>
<gene>
    <name evidence="1" type="ORF">GCM10009855_17110</name>
</gene>
<comment type="caution">
    <text evidence="1">The sequence shown here is derived from an EMBL/GenBank/DDBJ whole genome shotgun (WGS) entry which is preliminary data.</text>
</comment>